<dbReference type="SMART" id="SM00219">
    <property type="entry name" value="TyrKc"/>
    <property type="match status" value="1"/>
</dbReference>
<keyword evidence="4" id="KW-1185">Reference proteome</keyword>
<feature type="region of interest" description="Disordered" evidence="1">
    <location>
        <begin position="232"/>
        <end position="318"/>
    </location>
</feature>
<dbReference type="Proteomes" id="UP000291343">
    <property type="component" value="Unassembled WGS sequence"/>
</dbReference>
<proteinExistence type="predicted"/>
<dbReference type="PROSITE" id="PS50011">
    <property type="entry name" value="PROTEIN_KINASE_DOM"/>
    <property type="match status" value="1"/>
</dbReference>
<dbReference type="SMART" id="SM00808">
    <property type="entry name" value="FABD"/>
    <property type="match status" value="1"/>
</dbReference>
<feature type="compositionally biased region" description="Low complexity" evidence="1">
    <location>
        <begin position="367"/>
        <end position="376"/>
    </location>
</feature>
<feature type="compositionally biased region" description="Polar residues" evidence="1">
    <location>
        <begin position="507"/>
        <end position="522"/>
    </location>
</feature>
<organism evidence="3 4">
    <name type="scientific">Laodelphax striatellus</name>
    <name type="common">Small brown planthopper</name>
    <name type="synonym">Delphax striatella</name>
    <dbReference type="NCBI Taxonomy" id="195883"/>
    <lineage>
        <taxon>Eukaryota</taxon>
        <taxon>Metazoa</taxon>
        <taxon>Ecdysozoa</taxon>
        <taxon>Arthropoda</taxon>
        <taxon>Hexapoda</taxon>
        <taxon>Insecta</taxon>
        <taxon>Pterygota</taxon>
        <taxon>Neoptera</taxon>
        <taxon>Paraneoptera</taxon>
        <taxon>Hemiptera</taxon>
        <taxon>Auchenorrhyncha</taxon>
        <taxon>Fulgoroidea</taxon>
        <taxon>Delphacidae</taxon>
        <taxon>Criomorphinae</taxon>
        <taxon>Laodelphax</taxon>
    </lineage>
</organism>
<feature type="compositionally biased region" description="Gly residues" evidence="1">
    <location>
        <begin position="235"/>
        <end position="247"/>
    </location>
</feature>
<dbReference type="STRING" id="195883.A0A482XL11"/>
<dbReference type="PRINTS" id="PR00109">
    <property type="entry name" value="TYRKINASE"/>
</dbReference>
<feature type="region of interest" description="Disordered" evidence="1">
    <location>
        <begin position="147"/>
        <end position="218"/>
    </location>
</feature>
<dbReference type="PANTHER" id="PTHR24416:SF631">
    <property type="entry name" value="SERINE_THREONINE_TYROSINE KINASE 1"/>
    <property type="match status" value="1"/>
</dbReference>
<evidence type="ECO:0000259" key="2">
    <source>
        <dbReference type="PROSITE" id="PS50011"/>
    </source>
</evidence>
<dbReference type="InterPro" id="IPR011009">
    <property type="entry name" value="Kinase-like_dom_sf"/>
</dbReference>
<dbReference type="FunFam" id="1.10.510.10:FF:001346">
    <property type="entry name" value="Uncharacterized protein"/>
    <property type="match status" value="1"/>
</dbReference>
<feature type="domain" description="Protein kinase" evidence="2">
    <location>
        <begin position="1"/>
        <end position="83"/>
    </location>
</feature>
<dbReference type="GO" id="GO:0005886">
    <property type="term" value="C:plasma membrane"/>
    <property type="evidence" value="ECO:0007669"/>
    <property type="project" value="TreeGrafter"/>
</dbReference>
<comment type="caution">
    <text evidence="3">The sequence shown here is derived from an EMBL/GenBank/DDBJ whole genome shotgun (WGS) entry which is preliminary data.</text>
</comment>
<evidence type="ECO:0000256" key="1">
    <source>
        <dbReference type="SAM" id="MobiDB-lite"/>
    </source>
</evidence>
<feature type="region of interest" description="Disordered" evidence="1">
    <location>
        <begin position="598"/>
        <end position="628"/>
    </location>
</feature>
<sequence length="866" mass="92659">MPRSVQERSSDVWAFGILLWEIATYGMSPYPGVDLTDVYRMLEQGYRMDCPPGCPPKIYELMRKCWQWVPGERPTFQEIHHSLENMFQESNIIEEVEKQLQGSLTPQLPYKKPHAGSTGNIHNLVLLADAEAGTPTSSSATVTKLSTFSSGGGGGAASMQPPPPAKSNLVQMRRPINRKGKTAPAPPKRTSLLSSCSSFRDSTYADQEPGSLQSDQMMDDSSLLNGMTRELQSMTGGGSQKGGGGGDSEGDQMTPDTDDSGGAHSEGFKRPGAGPGVAPIMGGRGLEHRSSAGGGGGKKSRTYPPKEAGAASTASQQQKVVQVAALEVQNVKRAINRYGTLPKGARIGAYLESLRQSGLSEGQQQPTTANNNKTTTPVQNNNSNETAASVPPRSVSPRNNIRTQPGHMIRSNSSGGFQHHHHPPSSPRNRNAATRCNNQEVPGVGKNNQEVPGVAVAPPGGRTGQPSLADLEFPPPPPPEDLDNVQPSVEEASYRFGVSLRHREPSTDSCSSAKSEPVRTSSARAPLPRPHDRPPSPPATPPSGGEPSSLSPPPSPPKQTKESPTEVEGEDSEKTSPKMLKNLYPGMMKEMLELKLAAEIKEKVNGGGKESPGEPPPPPPTESTETGIDFKANLRKVSAGDVVNGKESSTIKAHLKKFEVGGGGRGENNIVDLKSRLRKVETTNNKEEEGGGGEEGDDKRRSTGSISSLKKLWEGESSPPEPVKEKRAWPPAEEKPAVPVKPAVKPPAAPCKAAAIYATPGVLANVMEIWQALEASLATLRNAPTVTSQNWLQLSDKANLFHTSCLAYAESSAPPHARFHLCELLTRLDAHLRTLRTASARNHADNHTTLQHMQNTLKDIINAVQR</sequence>
<dbReference type="Pfam" id="PF08919">
    <property type="entry name" value="F_actin_bind"/>
    <property type="match status" value="1"/>
</dbReference>
<dbReference type="GO" id="GO:0043235">
    <property type="term" value="C:receptor complex"/>
    <property type="evidence" value="ECO:0007669"/>
    <property type="project" value="TreeGrafter"/>
</dbReference>
<dbReference type="SUPFAM" id="SSF56112">
    <property type="entry name" value="Protein kinase-like (PK-like)"/>
    <property type="match status" value="1"/>
</dbReference>
<dbReference type="Gene3D" id="1.20.120.330">
    <property type="entry name" value="Nucleotidyltransferases domain 2"/>
    <property type="match status" value="1"/>
</dbReference>
<dbReference type="GO" id="GO:0007169">
    <property type="term" value="P:cell surface receptor protein tyrosine kinase signaling pathway"/>
    <property type="evidence" value="ECO:0007669"/>
    <property type="project" value="TreeGrafter"/>
</dbReference>
<protein>
    <recommendedName>
        <fullName evidence="2">Protein kinase domain-containing protein</fullName>
    </recommendedName>
</protein>
<dbReference type="GO" id="GO:0004715">
    <property type="term" value="F:non-membrane spanning protein tyrosine kinase activity"/>
    <property type="evidence" value="ECO:0007669"/>
    <property type="project" value="InterPro"/>
</dbReference>
<dbReference type="EMBL" id="QKKF02006330">
    <property type="protein sequence ID" value="RZF46377.1"/>
    <property type="molecule type" value="Genomic_DNA"/>
</dbReference>
<name>A0A482XL11_LAOST</name>
<feature type="compositionally biased region" description="Polar residues" evidence="1">
    <location>
        <begin position="377"/>
        <end position="387"/>
    </location>
</feature>
<dbReference type="InterPro" id="IPR001245">
    <property type="entry name" value="Ser-Thr/Tyr_kinase_cat_dom"/>
</dbReference>
<dbReference type="PANTHER" id="PTHR24416">
    <property type="entry name" value="TYROSINE-PROTEIN KINASE RECEPTOR"/>
    <property type="match status" value="1"/>
</dbReference>
<feature type="compositionally biased region" description="Polar residues" evidence="1">
    <location>
        <begin position="428"/>
        <end position="450"/>
    </location>
</feature>
<feature type="compositionally biased region" description="Basic and acidic residues" evidence="1">
    <location>
        <begin position="673"/>
        <end position="689"/>
    </location>
</feature>
<dbReference type="GO" id="GO:0005524">
    <property type="term" value="F:ATP binding"/>
    <property type="evidence" value="ECO:0007669"/>
    <property type="project" value="InterPro"/>
</dbReference>
<dbReference type="Gene3D" id="1.10.510.10">
    <property type="entry name" value="Transferase(Phosphotransferase) domain 1"/>
    <property type="match status" value="1"/>
</dbReference>
<dbReference type="InterPro" id="IPR000719">
    <property type="entry name" value="Prot_kinase_dom"/>
</dbReference>
<feature type="compositionally biased region" description="Basic and acidic residues" evidence="1">
    <location>
        <begin position="722"/>
        <end position="736"/>
    </location>
</feature>
<dbReference type="InParanoid" id="A0A482XL11"/>
<gene>
    <name evidence="3" type="ORF">LSTR_LSTR007910</name>
</gene>
<dbReference type="Pfam" id="PF07714">
    <property type="entry name" value="PK_Tyr_Ser-Thr"/>
    <property type="match status" value="1"/>
</dbReference>
<feature type="compositionally biased region" description="Polar residues" evidence="1">
    <location>
        <begin position="357"/>
        <end position="366"/>
    </location>
</feature>
<dbReference type="SMR" id="A0A482XL11"/>
<dbReference type="AlphaFoldDB" id="A0A482XL11"/>
<dbReference type="FunCoup" id="A0A482XL11">
    <property type="interactions" value="71"/>
</dbReference>
<evidence type="ECO:0000313" key="3">
    <source>
        <dbReference type="EMBL" id="RZF46377.1"/>
    </source>
</evidence>
<dbReference type="OrthoDB" id="98077at2759"/>
<evidence type="ECO:0000313" key="4">
    <source>
        <dbReference type="Proteomes" id="UP000291343"/>
    </source>
</evidence>
<feature type="region of interest" description="Disordered" evidence="1">
    <location>
        <begin position="357"/>
        <end position="584"/>
    </location>
</feature>
<dbReference type="InterPro" id="IPR015015">
    <property type="entry name" value="F-actin-binding"/>
</dbReference>
<feature type="region of interest" description="Disordered" evidence="1">
    <location>
        <begin position="654"/>
        <end position="745"/>
    </location>
</feature>
<accession>A0A482XL11</accession>
<dbReference type="InterPro" id="IPR050122">
    <property type="entry name" value="RTK"/>
</dbReference>
<dbReference type="InterPro" id="IPR020635">
    <property type="entry name" value="Tyr_kinase_cat_dom"/>
</dbReference>
<dbReference type="GO" id="GO:0004714">
    <property type="term" value="F:transmembrane receptor protein tyrosine kinase activity"/>
    <property type="evidence" value="ECO:0007669"/>
    <property type="project" value="TreeGrafter"/>
</dbReference>
<reference evidence="3 4" key="1">
    <citation type="journal article" date="2017" name="Gigascience">
        <title>Genome sequence of the small brown planthopper, Laodelphax striatellus.</title>
        <authorList>
            <person name="Zhu J."/>
            <person name="Jiang F."/>
            <person name="Wang X."/>
            <person name="Yang P."/>
            <person name="Bao Y."/>
            <person name="Zhao W."/>
            <person name="Wang W."/>
            <person name="Lu H."/>
            <person name="Wang Q."/>
            <person name="Cui N."/>
            <person name="Li J."/>
            <person name="Chen X."/>
            <person name="Luo L."/>
            <person name="Yu J."/>
            <person name="Kang L."/>
            <person name="Cui F."/>
        </authorList>
    </citation>
    <scope>NUCLEOTIDE SEQUENCE [LARGE SCALE GENOMIC DNA]</scope>
    <source>
        <strain evidence="3">Lst14</strain>
    </source>
</reference>